<dbReference type="InterPro" id="IPR010727">
    <property type="entry name" value="DUF1302"/>
</dbReference>
<dbReference type="EMBL" id="FPHY01000009">
    <property type="protein sequence ID" value="SFV85079.1"/>
    <property type="molecule type" value="Genomic_DNA"/>
</dbReference>
<evidence type="ECO:0008006" key="2">
    <source>
        <dbReference type="Google" id="ProtNLM"/>
    </source>
</evidence>
<accession>A0A1W1DTR0</accession>
<sequence length="423" mass="47388">MRFFFILLLSFALNAEEEFDDFGFDDTADEITIDITPPAKSSVYGAVNLESHYNLNNNKNLSSAKILADLNAEYKLNNNTKISGNLKAYHDFIFNISNHYTTTPDGYKNELNLNTFAIEGNINSNLDFKIGRQIVVWGKSDSIRITDILNPLDNRTPGLVDIKNLRLGRMMSKFDYYQNALKLSVALLHENRFSKNPKFGSDFKPNADLSESKPSDSLKNTGVALSLTGEFSGYDFGVYFADTYLDKPYFQNGTLHFDNKSKMLGFAYNQVVDSFLLKTEVAYFDKIKYSGIDSTKSRIDSLIGVEYTGISNGSIGYELALRKINHYDNAINTQSNNFTQQETYQHALRFTQSYLNQTLDLTAILGAFGKQGDAGGFARIALDYAIDDKLSVSGGIIDYMGGSTTADLTKDNDRIFTKISYAF</sequence>
<organism evidence="1">
    <name type="scientific">hydrothermal vent metagenome</name>
    <dbReference type="NCBI Taxonomy" id="652676"/>
    <lineage>
        <taxon>unclassified sequences</taxon>
        <taxon>metagenomes</taxon>
        <taxon>ecological metagenomes</taxon>
    </lineage>
</organism>
<evidence type="ECO:0000313" key="1">
    <source>
        <dbReference type="EMBL" id="SFV85079.1"/>
    </source>
</evidence>
<dbReference type="AlphaFoldDB" id="A0A1W1DTR0"/>
<dbReference type="Pfam" id="PF06980">
    <property type="entry name" value="DUF1302"/>
    <property type="match status" value="1"/>
</dbReference>
<proteinExistence type="predicted"/>
<name>A0A1W1DTR0_9ZZZZ</name>
<protein>
    <recommendedName>
        <fullName evidence="2">DUF1302 domain-containing protein</fullName>
    </recommendedName>
</protein>
<reference evidence="1" key="1">
    <citation type="submission" date="2016-10" db="EMBL/GenBank/DDBJ databases">
        <authorList>
            <person name="de Groot N.N."/>
        </authorList>
    </citation>
    <scope>NUCLEOTIDE SEQUENCE</scope>
</reference>
<gene>
    <name evidence="1" type="ORF">MNB_SUP05-SYMBIONT-4-1194</name>
</gene>